<dbReference type="RefSeq" id="WP_193491469.1">
    <property type="nucleotide sequence ID" value="NZ_BAAAMC010000039.1"/>
</dbReference>
<dbReference type="InterPro" id="IPR001633">
    <property type="entry name" value="EAL_dom"/>
</dbReference>
<name>A0A7I9WXK5_9MYCO</name>
<evidence type="ECO:0000259" key="1">
    <source>
        <dbReference type="PROSITE" id="PS50883"/>
    </source>
</evidence>
<feature type="domain" description="EAL" evidence="1">
    <location>
        <begin position="1"/>
        <end position="241"/>
    </location>
</feature>
<dbReference type="Pfam" id="PF00563">
    <property type="entry name" value="EAL"/>
    <property type="match status" value="1"/>
</dbReference>
<keyword evidence="3" id="KW-1185">Reference proteome</keyword>
<dbReference type="SMART" id="SM00052">
    <property type="entry name" value="EAL"/>
    <property type="match status" value="1"/>
</dbReference>
<evidence type="ECO:0000313" key="3">
    <source>
        <dbReference type="Proteomes" id="UP000465241"/>
    </source>
</evidence>
<gene>
    <name evidence="2" type="ORF">MMUR_60720</name>
</gene>
<evidence type="ECO:0000313" key="2">
    <source>
        <dbReference type="EMBL" id="GFG61936.1"/>
    </source>
</evidence>
<dbReference type="InterPro" id="IPR050706">
    <property type="entry name" value="Cyclic-di-GMP_PDE-like"/>
</dbReference>
<accession>A0A7I9WXK5</accession>
<dbReference type="Pfam" id="PF10069">
    <property type="entry name" value="DICT"/>
    <property type="match status" value="1"/>
</dbReference>
<comment type="caution">
    <text evidence="2">The sequence shown here is derived from an EMBL/GenBank/DDBJ whole genome shotgun (WGS) entry which is preliminary data.</text>
</comment>
<dbReference type="CDD" id="cd01948">
    <property type="entry name" value="EAL"/>
    <property type="match status" value="1"/>
</dbReference>
<dbReference type="AlphaFoldDB" id="A0A7I9WXK5"/>
<dbReference type="SUPFAM" id="SSF141868">
    <property type="entry name" value="EAL domain-like"/>
    <property type="match status" value="1"/>
</dbReference>
<dbReference type="GO" id="GO:0071111">
    <property type="term" value="F:cyclic-guanylate-specific phosphodiesterase activity"/>
    <property type="evidence" value="ECO:0007669"/>
    <property type="project" value="InterPro"/>
</dbReference>
<dbReference type="Proteomes" id="UP000465241">
    <property type="component" value="Unassembled WGS sequence"/>
</dbReference>
<dbReference type="InterPro" id="IPR035919">
    <property type="entry name" value="EAL_sf"/>
</dbReference>
<proteinExistence type="predicted"/>
<sequence length="407" mass="44340">MTIDAAIRGEGLMPAYQPIVALRDESVVGYEALARWPQFGHLNPATVFAHARTHRRADALDQMCIDASIDTALHAGIADDLVLSVNCEPSSPYLSPMARQPALATRDGLAVMFEITERRLLSQPRLLLQKVAALRRDGFLIALDDVGAHPDSSALLDIISPDVMKLDLALVQSQPNVQQAQTLSAILAHHERTGALILAEGIESDEHLEQALALGADLGQGYRFGRPGVLGDSAGSWSAVRRRRPPAAPASASPFGLVENHHRVRTARKSTVVAFSRHIETQAQRAADPPMVLAALQRLQYLTPRTLRRYEDLARTSPLVAVFGQGMVEEPGDGIRGVSLTGDDPLNLEWTVVALGPHTAAALIARERERERGASPCADGDRRFDFVITYDRELVTATARSLLHRMR</sequence>
<organism evidence="2 3">
    <name type="scientific">Mycolicibacterium murale</name>
    <dbReference type="NCBI Taxonomy" id="182220"/>
    <lineage>
        <taxon>Bacteria</taxon>
        <taxon>Bacillati</taxon>
        <taxon>Actinomycetota</taxon>
        <taxon>Actinomycetes</taxon>
        <taxon>Mycobacteriales</taxon>
        <taxon>Mycobacteriaceae</taxon>
        <taxon>Mycolicibacterium</taxon>
    </lineage>
</organism>
<dbReference type="InterPro" id="IPR019278">
    <property type="entry name" value="DICT_dom"/>
</dbReference>
<dbReference type="EMBL" id="BLKT01000003">
    <property type="protein sequence ID" value="GFG61936.1"/>
    <property type="molecule type" value="Genomic_DNA"/>
</dbReference>
<dbReference type="PROSITE" id="PS50883">
    <property type="entry name" value="EAL"/>
    <property type="match status" value="1"/>
</dbReference>
<protein>
    <recommendedName>
        <fullName evidence="1">EAL domain-containing protein</fullName>
    </recommendedName>
</protein>
<dbReference type="PANTHER" id="PTHR33121:SF76">
    <property type="entry name" value="SIGNALING PROTEIN"/>
    <property type="match status" value="1"/>
</dbReference>
<dbReference type="PANTHER" id="PTHR33121">
    <property type="entry name" value="CYCLIC DI-GMP PHOSPHODIESTERASE PDEF"/>
    <property type="match status" value="1"/>
</dbReference>
<dbReference type="Gene3D" id="3.20.20.450">
    <property type="entry name" value="EAL domain"/>
    <property type="match status" value="1"/>
</dbReference>
<reference evidence="2 3" key="1">
    <citation type="journal article" date="2019" name="Emerg. Microbes Infect.">
        <title>Comprehensive subspecies identification of 175 nontuberculous mycobacteria species based on 7547 genomic profiles.</title>
        <authorList>
            <person name="Matsumoto Y."/>
            <person name="Kinjo T."/>
            <person name="Motooka D."/>
            <person name="Nabeya D."/>
            <person name="Jung N."/>
            <person name="Uechi K."/>
            <person name="Horii T."/>
            <person name="Iida T."/>
            <person name="Fujita J."/>
            <person name="Nakamura S."/>
        </authorList>
    </citation>
    <scope>NUCLEOTIDE SEQUENCE [LARGE SCALE GENOMIC DNA]</scope>
    <source>
        <strain evidence="2 3">JCM 13392</strain>
    </source>
</reference>